<dbReference type="STRING" id="1389489.O159_16800"/>
<evidence type="ECO:0000313" key="2">
    <source>
        <dbReference type="EMBL" id="AGW42248.1"/>
    </source>
</evidence>
<dbReference type="Proteomes" id="UP000016743">
    <property type="component" value="Chromosome"/>
</dbReference>
<protein>
    <submittedName>
        <fullName evidence="1">Uncharacterized protein</fullName>
    </submittedName>
</protein>
<dbReference type="AlphaFoldDB" id="U3P5Y0"/>
<dbReference type="EMBL" id="CP006734">
    <property type="protein sequence ID" value="AGW41725.1"/>
    <property type="molecule type" value="Genomic_DNA"/>
</dbReference>
<proteinExistence type="predicted"/>
<dbReference type="HOGENOM" id="CLU_2155193_0_0_11"/>
<dbReference type="KEGG" id="lxy:O159_16800"/>
<sequence length="111" mass="12331">MTQIVKFPDAVWGRLASLAETREVSIADLIVEAAEHLLAQAGSRRRGRRVLDGEDPAIAARIRDLVETHHTTAGIARELGVSVDSVRTVLRHLGMPTDNRYHAARTRTQER</sequence>
<reference evidence="1 3" key="1">
    <citation type="journal article" date="2013" name="Genome Announc.">
        <title>Complete Genome Sequence of Leifsonia xyli subsp. cynodontis Strain DSM46306, a Gram-Positive Bacterial Pathogen of Grasses.</title>
        <authorList>
            <person name="Monteiro-Vitorello C.B."/>
            <person name="Zerillo M.M."/>
            <person name="Van Sluys M.A."/>
            <person name="Camargo L.E."/>
            <person name="Kitajima J.P."/>
        </authorList>
    </citation>
    <scope>NUCLEOTIDE SEQUENCE [LARGE SCALE GENOMIC DNA]</scope>
    <source>
        <strain evidence="1 3">DSM 46306</strain>
    </source>
</reference>
<accession>U3P5Y0</accession>
<keyword evidence="3" id="KW-1185">Reference proteome</keyword>
<gene>
    <name evidence="1" type="ORF">O159_16800</name>
    <name evidence="2" type="ORF">O159_22850</name>
</gene>
<dbReference type="RefSeq" id="WP_021755191.1">
    <property type="nucleotide sequence ID" value="NC_022438.1"/>
</dbReference>
<evidence type="ECO:0000313" key="1">
    <source>
        <dbReference type="EMBL" id="AGW41725.1"/>
    </source>
</evidence>
<name>U3P5Y0_LEIXC</name>
<evidence type="ECO:0000313" key="3">
    <source>
        <dbReference type="Proteomes" id="UP000016743"/>
    </source>
</evidence>
<organism evidence="1 3">
    <name type="scientific">Leifsonia xyli subsp. cynodontis DSM 46306</name>
    <dbReference type="NCBI Taxonomy" id="1389489"/>
    <lineage>
        <taxon>Bacteria</taxon>
        <taxon>Bacillati</taxon>
        <taxon>Actinomycetota</taxon>
        <taxon>Actinomycetes</taxon>
        <taxon>Micrococcales</taxon>
        <taxon>Microbacteriaceae</taxon>
        <taxon>Leifsonia</taxon>
    </lineage>
</organism>
<dbReference type="EMBL" id="CP006734">
    <property type="protein sequence ID" value="AGW42248.1"/>
    <property type="molecule type" value="Genomic_DNA"/>
</dbReference>
<dbReference type="KEGG" id="lxy:O159_22850"/>
<dbReference type="PATRIC" id="fig|1389489.3.peg.1619"/>